<dbReference type="RefSeq" id="WP_067694295.1">
    <property type="nucleotide sequence ID" value="NZ_LLZH01000212.1"/>
</dbReference>
<sequence>MLIVRDLPRPSNDPDLDGATLDTVFDVCCQRQLLAADETVVKAGWLAPTGRGNPAAGTARLTVQLGPVTLAGRTAPDGWLFFGWASR</sequence>
<dbReference type="Proteomes" id="UP000053244">
    <property type="component" value="Unassembled WGS sequence"/>
</dbReference>
<reference evidence="1 2" key="1">
    <citation type="submission" date="2015-10" db="EMBL/GenBank/DDBJ databases">
        <authorList>
            <person name="Gilbert D.G."/>
        </authorList>
    </citation>
    <scope>NUCLEOTIDE SEQUENCE [LARGE SCALE GENOMIC DNA]</scope>
    <source>
        <strain evidence="1 2">NRRL B-16712</strain>
    </source>
</reference>
<accession>A0A117MR95</accession>
<gene>
    <name evidence="1" type="ORF">ADL15_22040</name>
</gene>
<comment type="caution">
    <text evidence="1">The sequence shown here is derived from an EMBL/GenBank/DDBJ whole genome shotgun (WGS) entry which is preliminary data.</text>
</comment>
<evidence type="ECO:0000313" key="2">
    <source>
        <dbReference type="Proteomes" id="UP000053244"/>
    </source>
</evidence>
<proteinExistence type="predicted"/>
<name>A0A117MR95_9ACTN</name>
<evidence type="ECO:0000313" key="1">
    <source>
        <dbReference type="EMBL" id="KUL31420.1"/>
    </source>
</evidence>
<keyword evidence="2" id="KW-1185">Reference proteome</keyword>
<dbReference type="OrthoDB" id="139683at28056"/>
<organism evidence="1 2">
    <name type="scientific">Actinoplanes awajinensis subsp. mycoplanecinus</name>
    <dbReference type="NCBI Taxonomy" id="135947"/>
    <lineage>
        <taxon>Bacteria</taxon>
        <taxon>Bacillati</taxon>
        <taxon>Actinomycetota</taxon>
        <taxon>Actinomycetes</taxon>
        <taxon>Micromonosporales</taxon>
        <taxon>Micromonosporaceae</taxon>
        <taxon>Actinoplanes</taxon>
    </lineage>
</organism>
<dbReference type="AlphaFoldDB" id="A0A117MR95"/>
<dbReference type="EMBL" id="LLZH01000212">
    <property type="protein sequence ID" value="KUL31420.1"/>
    <property type="molecule type" value="Genomic_DNA"/>
</dbReference>
<protein>
    <submittedName>
        <fullName evidence="1">Uncharacterized protein</fullName>
    </submittedName>
</protein>